<dbReference type="InterPro" id="IPR050336">
    <property type="entry name" value="Chromosome_partition/occlusion"/>
</dbReference>
<dbReference type="Proteomes" id="UP000284361">
    <property type="component" value="Unassembled WGS sequence"/>
</dbReference>
<feature type="domain" description="ParB-like N-terminal" evidence="5">
    <location>
        <begin position="38"/>
        <end position="130"/>
    </location>
</feature>
<reference evidence="6 7" key="1">
    <citation type="submission" date="2018-08" db="EMBL/GenBank/DDBJ databases">
        <title>A genome reference for cultivated species of the human gut microbiota.</title>
        <authorList>
            <person name="Zou Y."/>
            <person name="Xue W."/>
            <person name="Luo G."/>
        </authorList>
    </citation>
    <scope>NUCLEOTIDE SEQUENCE [LARGE SCALE GENOMIC DNA]</scope>
    <source>
        <strain evidence="6 7">AM31-10</strain>
    </source>
</reference>
<dbReference type="PANTHER" id="PTHR33375">
    <property type="entry name" value="CHROMOSOME-PARTITIONING PROTEIN PARB-RELATED"/>
    <property type="match status" value="1"/>
</dbReference>
<keyword evidence="3" id="KW-0238">DNA-binding</keyword>
<proteinExistence type="inferred from homology"/>
<dbReference type="InterPro" id="IPR041468">
    <property type="entry name" value="HTH_ParB/Spo0J"/>
</dbReference>
<evidence type="ECO:0000256" key="1">
    <source>
        <dbReference type="ARBA" id="ARBA00006295"/>
    </source>
</evidence>
<dbReference type="InterPro" id="IPR003115">
    <property type="entry name" value="ParB_N"/>
</dbReference>
<feature type="compositionally biased region" description="Basic and acidic residues" evidence="4">
    <location>
        <begin position="615"/>
        <end position="625"/>
    </location>
</feature>
<dbReference type="InterPro" id="IPR004437">
    <property type="entry name" value="ParB/RepB/Spo0J"/>
</dbReference>
<dbReference type="SMART" id="SM00470">
    <property type="entry name" value="ParB"/>
    <property type="match status" value="1"/>
</dbReference>
<sequence>MTTNKNNGIAVAVQENSNSAVLTAVVVRTPDNGERKAVNILSDLIEPSNYNARKTFDQEALKELAQSISVHGLIQPITVRRKGEKGEHYEIICGERRFRACRMLKMSEIPCIVREATDEQAYDLSISENLQREDVPPMEAAEAYKRLIATKRYDIASLAVAYGKSEKSIYQMLKLCDLIPGIAELVRAGKLTASAGIVISKYDKKMQADILKDRLGEDGRGEWCSISAGVLEGKIQSCYTNNLENYLFDKTACLKCPHNSTNFDLFAEGGGCGRCTNKKCLSDKQTAYLVTEAQAVALADPKLVFIGEQYSYDNEATKIIKKGGYEFKNVQTYNLKSYPTAPTAPQATDYKKPEDFEKAQAKHGKDMEQYGKKVKDLDTLKEQGKIRVYAKIGDNSVKLHYKDVATKDTKSNEQLISELTAKKERNNELQAEKTAEGLKELLRTESLPQSAFTADEETAMYFFMLSKLRRCHYPAVGLKENDYYGLTDEKKLKIAQSLTEEQKTVIRRDYLYSHLTDRTNTVSSVQGSMLVAFSKQHLPEKTAGIITAQAEEYGKKNARLDERIAGLKKAEKKAKADAKAKKAEQTTEAGKTAKTDEKPGKESKKATTTPTAPKTKTESPAKEQPKVTATAKTGSKTEEKPTVKAKEQAPKIATIPANPVKPQSTAIAVIG</sequence>
<evidence type="ECO:0000313" key="6">
    <source>
        <dbReference type="EMBL" id="RHD53441.1"/>
    </source>
</evidence>
<feature type="region of interest" description="Disordered" evidence="4">
    <location>
        <begin position="576"/>
        <end position="671"/>
    </location>
</feature>
<comment type="caution">
    <text evidence="6">The sequence shown here is derived from an EMBL/GenBank/DDBJ whole genome shotgun (WGS) entry which is preliminary data.</text>
</comment>
<evidence type="ECO:0000313" key="7">
    <source>
        <dbReference type="Proteomes" id="UP000284361"/>
    </source>
</evidence>
<dbReference type="InterPro" id="IPR036086">
    <property type="entry name" value="ParB/Sulfiredoxin_sf"/>
</dbReference>
<dbReference type="GO" id="GO:0007059">
    <property type="term" value="P:chromosome segregation"/>
    <property type="evidence" value="ECO:0007669"/>
    <property type="project" value="UniProtKB-KW"/>
</dbReference>
<dbReference type="PANTHER" id="PTHR33375:SF1">
    <property type="entry name" value="CHROMOSOME-PARTITIONING PROTEIN PARB-RELATED"/>
    <property type="match status" value="1"/>
</dbReference>
<accession>A0A414FRY8</accession>
<dbReference type="Gene3D" id="3.90.1530.30">
    <property type="match status" value="1"/>
</dbReference>
<name>A0A414FRY8_9BACT</name>
<dbReference type="FunFam" id="3.90.1530.30:FF:000001">
    <property type="entry name" value="Chromosome partitioning protein ParB"/>
    <property type="match status" value="1"/>
</dbReference>
<dbReference type="NCBIfam" id="TIGR00180">
    <property type="entry name" value="parB_part"/>
    <property type="match status" value="1"/>
</dbReference>
<organism evidence="6 7">
    <name type="scientific">Phocaeicola plebeius</name>
    <dbReference type="NCBI Taxonomy" id="310297"/>
    <lineage>
        <taxon>Bacteria</taxon>
        <taxon>Pseudomonadati</taxon>
        <taxon>Bacteroidota</taxon>
        <taxon>Bacteroidia</taxon>
        <taxon>Bacteroidales</taxon>
        <taxon>Bacteroidaceae</taxon>
        <taxon>Phocaeicola</taxon>
    </lineage>
</organism>
<feature type="compositionally biased region" description="Basic and acidic residues" evidence="4">
    <location>
        <begin position="576"/>
        <end position="605"/>
    </location>
</feature>
<protein>
    <submittedName>
        <fullName evidence="6">ParB/RepB/Spo0J family partition protein</fullName>
    </submittedName>
</protein>
<dbReference type="GO" id="GO:0003677">
    <property type="term" value="F:DNA binding"/>
    <property type="evidence" value="ECO:0007669"/>
    <property type="project" value="UniProtKB-KW"/>
</dbReference>
<evidence type="ECO:0000256" key="3">
    <source>
        <dbReference type="ARBA" id="ARBA00023125"/>
    </source>
</evidence>
<dbReference type="Pfam" id="PF17762">
    <property type="entry name" value="HTH_ParB"/>
    <property type="match status" value="1"/>
</dbReference>
<dbReference type="GO" id="GO:0005694">
    <property type="term" value="C:chromosome"/>
    <property type="evidence" value="ECO:0007669"/>
    <property type="project" value="TreeGrafter"/>
</dbReference>
<dbReference type="RefSeq" id="WP_118165364.1">
    <property type="nucleotide sequence ID" value="NZ_QSJG01000022.1"/>
</dbReference>
<dbReference type="CDD" id="cd16393">
    <property type="entry name" value="SPO0J_N"/>
    <property type="match status" value="1"/>
</dbReference>
<dbReference type="Pfam" id="PF02195">
    <property type="entry name" value="ParB_N"/>
    <property type="match status" value="1"/>
</dbReference>
<keyword evidence="2" id="KW-0159">Chromosome partition</keyword>
<dbReference type="Gene3D" id="1.10.10.2830">
    <property type="match status" value="1"/>
</dbReference>
<feature type="compositionally biased region" description="Polar residues" evidence="4">
    <location>
        <begin position="661"/>
        <end position="671"/>
    </location>
</feature>
<dbReference type="AlphaFoldDB" id="A0A414FRY8"/>
<evidence type="ECO:0000256" key="2">
    <source>
        <dbReference type="ARBA" id="ARBA00022829"/>
    </source>
</evidence>
<evidence type="ECO:0000259" key="5">
    <source>
        <dbReference type="SMART" id="SM00470"/>
    </source>
</evidence>
<dbReference type="SUPFAM" id="SSF109709">
    <property type="entry name" value="KorB DNA-binding domain-like"/>
    <property type="match status" value="1"/>
</dbReference>
<dbReference type="GO" id="GO:0045881">
    <property type="term" value="P:positive regulation of sporulation resulting in formation of a cellular spore"/>
    <property type="evidence" value="ECO:0007669"/>
    <property type="project" value="TreeGrafter"/>
</dbReference>
<feature type="compositionally biased region" description="Basic and acidic residues" evidence="4">
    <location>
        <begin position="635"/>
        <end position="649"/>
    </location>
</feature>
<dbReference type="SUPFAM" id="SSF110849">
    <property type="entry name" value="ParB/Sulfiredoxin"/>
    <property type="match status" value="1"/>
</dbReference>
<gene>
    <name evidence="6" type="ORF">DW789_10825</name>
</gene>
<evidence type="ECO:0000256" key="4">
    <source>
        <dbReference type="SAM" id="MobiDB-lite"/>
    </source>
</evidence>
<dbReference type="EMBL" id="QSJG01000022">
    <property type="protein sequence ID" value="RHD53441.1"/>
    <property type="molecule type" value="Genomic_DNA"/>
</dbReference>
<comment type="similarity">
    <text evidence="1">Belongs to the ParB family.</text>
</comment>